<evidence type="ECO:0000256" key="4">
    <source>
        <dbReference type="ARBA" id="ARBA00023015"/>
    </source>
</evidence>
<evidence type="ECO:0000256" key="6">
    <source>
        <dbReference type="ARBA" id="ARBA00023144"/>
    </source>
</evidence>
<keyword evidence="8" id="KW-0804">Transcription</keyword>
<dbReference type="InParanoid" id="A5DY92"/>
<evidence type="ECO:0000256" key="10">
    <source>
        <dbReference type="ARBA" id="ARBA00023277"/>
    </source>
</evidence>
<feature type="region of interest" description="Disordered" evidence="11">
    <location>
        <begin position="435"/>
        <end position="462"/>
    </location>
</feature>
<dbReference type="CDD" id="cd14654">
    <property type="entry name" value="ZIP_Gal4"/>
    <property type="match status" value="1"/>
</dbReference>
<dbReference type="InterPro" id="IPR005600">
    <property type="entry name" value="Gal4_dimer_dom"/>
</dbReference>
<dbReference type="HOGENOM" id="CLU_482377_0_0_1"/>
<evidence type="ECO:0000256" key="1">
    <source>
        <dbReference type="ARBA" id="ARBA00004123"/>
    </source>
</evidence>
<evidence type="ECO:0000256" key="11">
    <source>
        <dbReference type="SAM" id="MobiDB-lite"/>
    </source>
</evidence>
<sequence length="565" mass="62990">MDSQDMSTIYEQQQARLLDQFDQCYQKSVLLNTLDSESDIADLFFPPISSSSVTSSSNQSGNVTLVSDLLKQIDEIPSSSTTSSSSTTNTSTANTSNSDNINTTASDSSLLKLPPCPIEQACDSCRKRKLKCSKEYPRCSKCIQHKWCCSYSPRTVRSPLTRAHLTEVENKLQKLEDLLAYILPSDYFAALDEIVGEGEEDLNFEVEWKPVRDQLKGLKKNYEVKLKQNKTTPIVQEPSHKRKKSVSSNAQRKSIASNTTFVSKNNNMKENTNNSGNKFNDKVTESSAIDASNNTSLNTTTSNKNNNKSNNNTKKSTATNTAINTATGTATSPTNSSQKTFHNTNTNDKTALPTSNTTYEFPNDRVKIKQEIIQDFELNNIPTKPATTSTQSPPLQPPLSQREFFETFLNTEYSAIDNQSNLKEDVTSTQIKQEESIPPFSSCSSMFQPSENTTKQNSMLTSPSSILSLSSWNNDEMREDDNETDIIDNDLELPKSYKKIKLENMDFDMNRVVGNDNDNDDDDLLQQAQQHSLSDSFYNLLSIPGKVGGASNDNGTNNFDLMFDM</sequence>
<dbReference type="PROSITE" id="PS50048">
    <property type="entry name" value="ZN2_CY6_FUNGAL_2"/>
    <property type="match status" value="1"/>
</dbReference>
<evidence type="ECO:0000256" key="2">
    <source>
        <dbReference type="ARBA" id="ARBA00022723"/>
    </source>
</evidence>
<dbReference type="InterPro" id="IPR001138">
    <property type="entry name" value="Zn2Cys6_DnaBD"/>
</dbReference>
<dbReference type="Pfam" id="PF00172">
    <property type="entry name" value="Zn_clus"/>
    <property type="match status" value="1"/>
</dbReference>
<protein>
    <recommendedName>
        <fullName evidence="12">Zn(2)-C6 fungal-type domain-containing protein</fullName>
    </recommendedName>
</protein>
<comment type="subcellular location">
    <subcellularLocation>
        <location evidence="1">Nucleus</location>
    </subcellularLocation>
</comment>
<proteinExistence type="predicted"/>
<keyword evidence="10" id="KW-0119">Carbohydrate metabolism</keyword>
<dbReference type="GO" id="GO:0003677">
    <property type="term" value="F:DNA binding"/>
    <property type="evidence" value="ECO:0007669"/>
    <property type="project" value="UniProtKB-KW"/>
</dbReference>
<dbReference type="GO" id="GO:0008270">
    <property type="term" value="F:zinc ion binding"/>
    <property type="evidence" value="ECO:0007669"/>
    <property type="project" value="InterPro"/>
</dbReference>
<dbReference type="KEGG" id="lel:PVL30_003178"/>
<evidence type="ECO:0000256" key="5">
    <source>
        <dbReference type="ARBA" id="ARBA00023125"/>
    </source>
</evidence>
<dbReference type="SUPFAM" id="SSF57701">
    <property type="entry name" value="Zn2/Cys6 DNA-binding domain"/>
    <property type="match status" value="1"/>
</dbReference>
<dbReference type="SMART" id="SM00066">
    <property type="entry name" value="GAL4"/>
    <property type="match status" value="1"/>
</dbReference>
<dbReference type="GeneID" id="5233487"/>
<dbReference type="AlphaFoldDB" id="A5DY92"/>
<keyword evidence="7" id="KW-0010">Activator</keyword>
<name>A5DY92_LODEL</name>
<dbReference type="InterPro" id="IPR036864">
    <property type="entry name" value="Zn2-C6_fun-type_DNA-bd_sf"/>
</dbReference>
<evidence type="ECO:0000256" key="8">
    <source>
        <dbReference type="ARBA" id="ARBA00023163"/>
    </source>
</evidence>
<dbReference type="CDD" id="cd00067">
    <property type="entry name" value="GAL4"/>
    <property type="match status" value="1"/>
</dbReference>
<dbReference type="GO" id="GO:0000981">
    <property type="term" value="F:DNA-binding transcription factor activity, RNA polymerase II-specific"/>
    <property type="evidence" value="ECO:0007669"/>
    <property type="project" value="InterPro"/>
</dbReference>
<evidence type="ECO:0000256" key="3">
    <source>
        <dbReference type="ARBA" id="ARBA00022833"/>
    </source>
</evidence>
<feature type="domain" description="Zn(2)-C6 fungal-type" evidence="12">
    <location>
        <begin position="121"/>
        <end position="151"/>
    </location>
</feature>
<keyword evidence="4" id="KW-0805">Transcription regulation</keyword>
<feature type="compositionally biased region" description="Polar residues" evidence="11">
    <location>
        <begin position="246"/>
        <end position="263"/>
    </location>
</feature>
<dbReference type="STRING" id="379508.A5DY92"/>
<organism evidence="13 14">
    <name type="scientific">Lodderomyces elongisporus (strain ATCC 11503 / CBS 2605 / JCM 1781 / NBRC 1676 / NRRL YB-4239)</name>
    <name type="common">Yeast</name>
    <name type="synonym">Saccharomyces elongisporus</name>
    <dbReference type="NCBI Taxonomy" id="379508"/>
    <lineage>
        <taxon>Eukaryota</taxon>
        <taxon>Fungi</taxon>
        <taxon>Dikarya</taxon>
        <taxon>Ascomycota</taxon>
        <taxon>Saccharomycotina</taxon>
        <taxon>Pichiomycetes</taxon>
        <taxon>Debaryomycetaceae</taxon>
        <taxon>Candida/Lodderomyces clade</taxon>
        <taxon>Lodderomyces</taxon>
    </lineage>
</organism>
<dbReference type="FunFam" id="4.10.240.10:FF:000009">
    <property type="entry name" value="C6 transcription factor (Gal4)"/>
    <property type="match status" value="1"/>
</dbReference>
<feature type="compositionally biased region" description="Low complexity" evidence="11">
    <location>
        <begin position="78"/>
        <end position="103"/>
    </location>
</feature>
<accession>A5DY92</accession>
<dbReference type="Gene3D" id="4.10.240.10">
    <property type="entry name" value="Zn(2)-C6 fungal-type DNA-binding domain"/>
    <property type="match status" value="1"/>
</dbReference>
<evidence type="ECO:0000259" key="12">
    <source>
        <dbReference type="PROSITE" id="PS50048"/>
    </source>
</evidence>
<feature type="compositionally biased region" description="Polar residues" evidence="11">
    <location>
        <begin position="333"/>
        <end position="359"/>
    </location>
</feature>
<evidence type="ECO:0000313" key="13">
    <source>
        <dbReference type="EMBL" id="EDK44151.1"/>
    </source>
</evidence>
<gene>
    <name evidence="13" type="ORF">LELG_02329</name>
</gene>
<dbReference type="PROSITE" id="PS00463">
    <property type="entry name" value="ZN2_CY6_FUNGAL_1"/>
    <property type="match status" value="1"/>
</dbReference>
<dbReference type="eggNOG" id="ENOG502SST6">
    <property type="taxonomic scope" value="Eukaryota"/>
</dbReference>
<feature type="compositionally biased region" description="Polar residues" evidence="11">
    <location>
        <begin position="439"/>
        <end position="457"/>
    </location>
</feature>
<evidence type="ECO:0000256" key="7">
    <source>
        <dbReference type="ARBA" id="ARBA00023159"/>
    </source>
</evidence>
<feature type="region of interest" description="Disordered" evidence="11">
    <location>
        <begin position="77"/>
        <end position="103"/>
    </location>
</feature>
<dbReference type="GO" id="GO:0006012">
    <property type="term" value="P:galactose metabolic process"/>
    <property type="evidence" value="ECO:0007669"/>
    <property type="project" value="UniProtKB-KW"/>
</dbReference>
<dbReference type="GO" id="GO:0005634">
    <property type="term" value="C:nucleus"/>
    <property type="evidence" value="ECO:0007669"/>
    <property type="project" value="UniProtKB-SubCell"/>
</dbReference>
<feature type="region of interest" description="Disordered" evidence="11">
    <location>
        <begin position="229"/>
        <end position="359"/>
    </location>
</feature>
<evidence type="ECO:0000256" key="9">
    <source>
        <dbReference type="ARBA" id="ARBA00023242"/>
    </source>
</evidence>
<reference evidence="13 14" key="1">
    <citation type="journal article" date="2009" name="Nature">
        <title>Evolution of pathogenicity and sexual reproduction in eight Candida genomes.</title>
        <authorList>
            <person name="Butler G."/>
            <person name="Rasmussen M.D."/>
            <person name="Lin M.F."/>
            <person name="Santos M.A."/>
            <person name="Sakthikumar S."/>
            <person name="Munro C.A."/>
            <person name="Rheinbay E."/>
            <person name="Grabherr M."/>
            <person name="Forche A."/>
            <person name="Reedy J.L."/>
            <person name="Agrafioti I."/>
            <person name="Arnaud M.B."/>
            <person name="Bates S."/>
            <person name="Brown A.J."/>
            <person name="Brunke S."/>
            <person name="Costanzo M.C."/>
            <person name="Fitzpatrick D.A."/>
            <person name="de Groot P.W."/>
            <person name="Harris D."/>
            <person name="Hoyer L.L."/>
            <person name="Hube B."/>
            <person name="Klis F.M."/>
            <person name="Kodira C."/>
            <person name="Lennard N."/>
            <person name="Logue M.E."/>
            <person name="Martin R."/>
            <person name="Neiman A.M."/>
            <person name="Nikolaou E."/>
            <person name="Quail M.A."/>
            <person name="Quinn J."/>
            <person name="Santos M.C."/>
            <person name="Schmitzberger F.F."/>
            <person name="Sherlock G."/>
            <person name="Shah P."/>
            <person name="Silverstein K.A."/>
            <person name="Skrzypek M.S."/>
            <person name="Soll D."/>
            <person name="Staggs R."/>
            <person name="Stansfield I."/>
            <person name="Stumpf M.P."/>
            <person name="Sudbery P.E."/>
            <person name="Srikantha T."/>
            <person name="Zeng Q."/>
            <person name="Berman J."/>
            <person name="Berriman M."/>
            <person name="Heitman J."/>
            <person name="Gow N.A."/>
            <person name="Lorenz M.C."/>
            <person name="Birren B.W."/>
            <person name="Kellis M."/>
            <person name="Cuomo C.A."/>
        </authorList>
    </citation>
    <scope>NUCLEOTIDE SEQUENCE [LARGE SCALE GENOMIC DNA]</scope>
    <source>
        <strain evidence="14">ATCC 11503 / BCRC 21390 / CBS 2605 / JCM 1781 / NBRC 1676 / NRRL YB-4239</strain>
    </source>
</reference>
<keyword evidence="6" id="KW-0299">Galactose metabolism</keyword>
<feature type="compositionally biased region" description="Low complexity" evidence="11">
    <location>
        <begin position="264"/>
        <end position="278"/>
    </location>
</feature>
<keyword evidence="14" id="KW-1185">Reference proteome</keyword>
<dbReference type="EMBL" id="CH981526">
    <property type="protein sequence ID" value="EDK44151.1"/>
    <property type="molecule type" value="Genomic_DNA"/>
</dbReference>
<dbReference type="Proteomes" id="UP000001996">
    <property type="component" value="Unassembled WGS sequence"/>
</dbReference>
<feature type="compositionally biased region" description="Low complexity" evidence="11">
    <location>
        <begin position="291"/>
        <end position="332"/>
    </location>
</feature>
<dbReference type="Gene3D" id="1.20.5.170">
    <property type="match status" value="1"/>
</dbReference>
<keyword evidence="3" id="KW-0862">Zinc</keyword>
<keyword evidence="9" id="KW-0539">Nucleus</keyword>
<dbReference type="OrthoDB" id="3364175at2759"/>
<dbReference type="Pfam" id="PF03902">
    <property type="entry name" value="Gal4_dimer"/>
    <property type="match status" value="1"/>
</dbReference>
<keyword evidence="5" id="KW-0238">DNA-binding</keyword>
<evidence type="ECO:0000313" key="14">
    <source>
        <dbReference type="Proteomes" id="UP000001996"/>
    </source>
</evidence>
<keyword evidence="2" id="KW-0479">Metal-binding</keyword>